<gene>
    <name evidence="1" type="ORF">WFZ85_16275</name>
</gene>
<sequence>YFLKKLKEISKKEISCTLRLYPYKYPDKMGVPPVDKVMIMCYNLINPLENENKNSILDLAELESYLISVPKYHKHIVIAFPIYSWMQVYLNKRFSN</sequence>
<accession>A0ABU9NDT2</accession>
<feature type="non-terminal residue" evidence="1">
    <location>
        <position position="1"/>
    </location>
</feature>
<reference evidence="1 2" key="1">
    <citation type="submission" date="2024-03" db="EMBL/GenBank/DDBJ databases">
        <title>Two novel species of the genus Flavobacterium exhibiting potentially degradation of complex polysaccharides.</title>
        <authorList>
            <person name="Lian X."/>
        </authorList>
    </citation>
    <scope>NUCLEOTIDE SEQUENCE [LARGE SCALE GENOMIC DNA]</scope>
    <source>
        <strain evidence="2">j3</strain>
    </source>
</reference>
<name>A0ABU9NDT2_9FLAO</name>
<evidence type="ECO:0000313" key="2">
    <source>
        <dbReference type="Proteomes" id="UP001460072"/>
    </source>
</evidence>
<organism evidence="1 2">
    <name type="scientific">Flavobacterium aureirubrum</name>
    <dbReference type="NCBI Taxonomy" id="3133147"/>
    <lineage>
        <taxon>Bacteria</taxon>
        <taxon>Pseudomonadati</taxon>
        <taxon>Bacteroidota</taxon>
        <taxon>Flavobacteriia</taxon>
        <taxon>Flavobacteriales</taxon>
        <taxon>Flavobacteriaceae</taxon>
        <taxon>Flavobacterium</taxon>
    </lineage>
</organism>
<keyword evidence="2" id="KW-1185">Reference proteome</keyword>
<proteinExistence type="predicted"/>
<comment type="caution">
    <text evidence="1">The sequence shown here is derived from an EMBL/GenBank/DDBJ whole genome shotgun (WGS) entry which is preliminary data.</text>
</comment>
<feature type="non-terminal residue" evidence="1">
    <location>
        <position position="96"/>
    </location>
</feature>
<evidence type="ECO:0000313" key="1">
    <source>
        <dbReference type="EMBL" id="MEM0544143.1"/>
    </source>
</evidence>
<dbReference type="EMBL" id="JBCGDO010000141">
    <property type="protein sequence ID" value="MEM0544143.1"/>
    <property type="molecule type" value="Genomic_DNA"/>
</dbReference>
<dbReference type="Proteomes" id="UP001460072">
    <property type="component" value="Unassembled WGS sequence"/>
</dbReference>
<protein>
    <submittedName>
        <fullName evidence="1">Uncharacterized protein</fullName>
    </submittedName>
</protein>